<evidence type="ECO:0000256" key="11">
    <source>
        <dbReference type="PIRSR" id="PIRSR604361-1"/>
    </source>
</evidence>
<feature type="binding site" evidence="12">
    <location>
        <position position="91"/>
    </location>
    <ligand>
        <name>Zn(2+)</name>
        <dbReference type="ChEBI" id="CHEBI:29105"/>
        <note>ligand shared between dimeric partners</note>
    </ligand>
</feature>
<dbReference type="InterPro" id="IPR018146">
    <property type="entry name" value="Glyoxalase_1_CS"/>
</dbReference>
<feature type="domain" description="VOC" evidence="14">
    <location>
        <begin position="88"/>
        <end position="249"/>
    </location>
</feature>
<organism evidence="15 16">
    <name type="scientific">Nitzschia inconspicua</name>
    <dbReference type="NCBI Taxonomy" id="303405"/>
    <lineage>
        <taxon>Eukaryota</taxon>
        <taxon>Sar</taxon>
        <taxon>Stramenopiles</taxon>
        <taxon>Ochrophyta</taxon>
        <taxon>Bacillariophyta</taxon>
        <taxon>Bacillariophyceae</taxon>
        <taxon>Bacillariophycidae</taxon>
        <taxon>Bacillariales</taxon>
        <taxon>Bacillariaceae</taxon>
        <taxon>Nitzschia</taxon>
    </lineage>
</organism>
<feature type="chain" id="PRO_5039928738" description="lactoylglutathione lyase" evidence="13">
    <location>
        <begin position="23"/>
        <end position="276"/>
    </location>
</feature>
<evidence type="ECO:0000313" key="16">
    <source>
        <dbReference type="Proteomes" id="UP000693970"/>
    </source>
</evidence>
<feature type="signal peptide" evidence="13">
    <location>
        <begin position="1"/>
        <end position="22"/>
    </location>
</feature>
<evidence type="ECO:0000256" key="10">
    <source>
        <dbReference type="ARBA" id="ARBA00033298"/>
    </source>
</evidence>
<dbReference type="InterPro" id="IPR004361">
    <property type="entry name" value="Glyoxalase_1"/>
</dbReference>
<keyword evidence="6 15" id="KW-0456">Lyase</keyword>
<dbReference type="PANTHER" id="PTHR10374">
    <property type="entry name" value="LACTOYLGLUTATHIONE LYASE GLYOXALASE I"/>
    <property type="match status" value="1"/>
</dbReference>
<feature type="binding site" evidence="12">
    <location>
        <position position="199"/>
    </location>
    <ligand>
        <name>Zn(2+)</name>
        <dbReference type="ChEBI" id="CHEBI:29105"/>
        <note>ligand shared between dimeric partners</note>
    </ligand>
</feature>
<dbReference type="OrthoDB" id="16820at2759"/>
<proteinExistence type="inferred from homology"/>
<gene>
    <name evidence="15" type="ORF">IV203_012823</name>
</gene>
<evidence type="ECO:0000256" key="8">
    <source>
        <dbReference type="ARBA" id="ARBA00030892"/>
    </source>
</evidence>
<evidence type="ECO:0000256" key="9">
    <source>
        <dbReference type="ARBA" id="ARBA00032460"/>
    </source>
</evidence>
<dbReference type="InterPro" id="IPR037523">
    <property type="entry name" value="VOC_core"/>
</dbReference>
<evidence type="ECO:0000256" key="3">
    <source>
        <dbReference type="ARBA" id="ARBA00012081"/>
    </source>
</evidence>
<dbReference type="PROSITE" id="PS00934">
    <property type="entry name" value="GLYOXALASE_I_1"/>
    <property type="match status" value="1"/>
</dbReference>
<evidence type="ECO:0000256" key="4">
    <source>
        <dbReference type="ARBA" id="ARBA00022723"/>
    </source>
</evidence>
<reference evidence="15" key="1">
    <citation type="journal article" date="2021" name="Sci. Rep.">
        <title>Diploid genomic architecture of Nitzschia inconspicua, an elite biomass production diatom.</title>
        <authorList>
            <person name="Oliver A."/>
            <person name="Podell S."/>
            <person name="Pinowska A."/>
            <person name="Traller J.C."/>
            <person name="Smith S.R."/>
            <person name="McClure R."/>
            <person name="Beliaev A."/>
            <person name="Bohutskyi P."/>
            <person name="Hill E.A."/>
            <person name="Rabines A."/>
            <person name="Zheng H."/>
            <person name="Allen L.Z."/>
            <person name="Kuo A."/>
            <person name="Grigoriev I.V."/>
            <person name="Allen A.E."/>
            <person name="Hazlebeck D."/>
            <person name="Allen E.E."/>
        </authorList>
    </citation>
    <scope>NUCLEOTIDE SEQUENCE</scope>
    <source>
        <strain evidence="15">Hildebrandi</strain>
    </source>
</reference>
<keyword evidence="5 12" id="KW-0862">Zinc</keyword>
<keyword evidence="13" id="KW-0732">Signal</keyword>
<evidence type="ECO:0000256" key="6">
    <source>
        <dbReference type="ARBA" id="ARBA00023239"/>
    </source>
</evidence>
<dbReference type="Proteomes" id="UP000693970">
    <property type="component" value="Unassembled WGS sequence"/>
</dbReference>
<dbReference type="PANTHER" id="PTHR10374:SF30">
    <property type="entry name" value="LACTOYLGLUTATHIONE LYASE"/>
    <property type="match status" value="1"/>
</dbReference>
<dbReference type="EMBL" id="JAGRRH010000001">
    <property type="protein sequence ID" value="KAG7373728.1"/>
    <property type="molecule type" value="Genomic_DNA"/>
</dbReference>
<dbReference type="InterPro" id="IPR004360">
    <property type="entry name" value="Glyas_Fos-R_dOase_dom"/>
</dbReference>
<dbReference type="CDD" id="cd07233">
    <property type="entry name" value="GlxI_Zn"/>
    <property type="match status" value="1"/>
</dbReference>
<sequence length="276" mass="30468">MRRVSTSALAAIFGLLFTNTASSFTAAFSSHHLVPSQRFVFQSTSTRFNMSSSSSSAATNTQHQQKQYQPDVSQFMTGDRPAETKDYVMQQTMLRVKDPLKSLHFYCSVLGFKLVMYSEFPQWGFNVYFVAPVDSVHIPQGDDETAKAARWKYCMNLPGCIELTYNYGTEQEEGQVYNTGNADSTGTTNGEKVKGGFGHIGITVPDVYEACERFQQMGVEFHKTPNSGGMKGLAFLKDPDGYLVEVLPQGPMIQKPVDCAGIEADDGGEGYKDNSK</sequence>
<evidence type="ECO:0000256" key="12">
    <source>
        <dbReference type="PIRSR" id="PIRSR604361-3"/>
    </source>
</evidence>
<evidence type="ECO:0000259" key="14">
    <source>
        <dbReference type="PROSITE" id="PS51819"/>
    </source>
</evidence>
<accession>A0A9K3M4R8</accession>
<comment type="caution">
    <text evidence="15">The sequence shown here is derived from an EMBL/GenBank/DDBJ whole genome shotgun (WGS) entry which is preliminary data.</text>
</comment>
<dbReference type="GO" id="GO:0046872">
    <property type="term" value="F:metal ion binding"/>
    <property type="evidence" value="ECO:0007669"/>
    <property type="project" value="UniProtKB-KW"/>
</dbReference>
<dbReference type="AlphaFoldDB" id="A0A9K3M4R8"/>
<evidence type="ECO:0000256" key="5">
    <source>
        <dbReference type="ARBA" id="ARBA00022833"/>
    </source>
</evidence>
<name>A0A9K3M4R8_9STRA</name>
<dbReference type="PROSITE" id="PS51819">
    <property type="entry name" value="VOC"/>
    <property type="match status" value="1"/>
</dbReference>
<dbReference type="GO" id="GO:0004462">
    <property type="term" value="F:lactoylglutathione lyase activity"/>
    <property type="evidence" value="ECO:0007669"/>
    <property type="project" value="UniProtKB-EC"/>
</dbReference>
<evidence type="ECO:0000256" key="13">
    <source>
        <dbReference type="SAM" id="SignalP"/>
    </source>
</evidence>
<evidence type="ECO:0000256" key="7">
    <source>
        <dbReference type="ARBA" id="ARBA00030291"/>
    </source>
</evidence>
<dbReference type="EC" id="4.4.1.5" evidence="3"/>
<evidence type="ECO:0000313" key="15">
    <source>
        <dbReference type="EMBL" id="KAG7373728.1"/>
    </source>
</evidence>
<keyword evidence="4 12" id="KW-0479">Metal-binding</keyword>
<dbReference type="Pfam" id="PF00903">
    <property type="entry name" value="Glyoxalase"/>
    <property type="match status" value="1"/>
</dbReference>
<feature type="active site" description="Proton donor/acceptor" evidence="11">
    <location>
        <position position="245"/>
    </location>
</feature>
<feature type="binding site" evidence="12">
    <location>
        <position position="245"/>
    </location>
    <ligand>
        <name>Zn(2+)</name>
        <dbReference type="ChEBI" id="CHEBI:29105"/>
        <note>ligand shared between dimeric partners</note>
    </ligand>
</feature>
<reference evidence="15" key="2">
    <citation type="submission" date="2021-04" db="EMBL/GenBank/DDBJ databases">
        <authorList>
            <person name="Podell S."/>
        </authorList>
    </citation>
    <scope>NUCLEOTIDE SEQUENCE</scope>
    <source>
        <strain evidence="15">Hildebrandi</strain>
    </source>
</reference>
<comment type="pathway">
    <text evidence="1">Secondary metabolite metabolism; methylglyoxal degradation; (R)-lactate from methylglyoxal: step 1/2.</text>
</comment>
<feature type="binding site" evidence="12">
    <location>
        <position position="162"/>
    </location>
    <ligand>
        <name>Zn(2+)</name>
        <dbReference type="ChEBI" id="CHEBI:29105"/>
        <note>ligand shared between dimeric partners</note>
    </ligand>
</feature>
<evidence type="ECO:0000256" key="2">
    <source>
        <dbReference type="ARBA" id="ARBA00010363"/>
    </source>
</evidence>
<dbReference type="NCBIfam" id="TIGR00068">
    <property type="entry name" value="glyox_I"/>
    <property type="match status" value="1"/>
</dbReference>
<keyword evidence="16" id="KW-1185">Reference proteome</keyword>
<comment type="similarity">
    <text evidence="2">Belongs to the glyoxalase I family.</text>
</comment>
<comment type="cofactor">
    <cofactor evidence="12">
        <name>Zn(2+)</name>
        <dbReference type="ChEBI" id="CHEBI:29105"/>
    </cofactor>
    <text evidence="12">Binds 1 zinc ion per subunit. In the homodimer, two zinc ions are bound between subunits.</text>
</comment>
<evidence type="ECO:0000256" key="1">
    <source>
        <dbReference type="ARBA" id="ARBA00005008"/>
    </source>
</evidence>
<protein>
    <recommendedName>
        <fullName evidence="3">lactoylglutathione lyase</fullName>
        <ecNumber evidence="3">4.4.1.5</ecNumber>
    </recommendedName>
    <alternativeName>
        <fullName evidence="8">Aldoketomutase</fullName>
    </alternativeName>
    <alternativeName>
        <fullName evidence="7">Ketone-aldehyde mutase</fullName>
    </alternativeName>
    <alternativeName>
        <fullName evidence="9">Methylglyoxalase</fullName>
    </alternativeName>
    <alternativeName>
        <fullName evidence="10">S-D-lactoylglutathione methylglyoxal lyase</fullName>
    </alternativeName>
</protein>